<dbReference type="GO" id="GO:0016616">
    <property type="term" value="F:oxidoreductase activity, acting on the CH-OH group of donors, NAD or NADP as acceptor"/>
    <property type="evidence" value="ECO:0007669"/>
    <property type="project" value="TreeGrafter"/>
</dbReference>
<dbReference type="Gene3D" id="3.40.50.720">
    <property type="entry name" value="NAD(P)-binding Rossmann-like Domain"/>
    <property type="match status" value="1"/>
</dbReference>
<dbReference type="PROSITE" id="PS00061">
    <property type="entry name" value="ADH_SHORT"/>
    <property type="match status" value="1"/>
</dbReference>
<dbReference type="RefSeq" id="WP_223191841.1">
    <property type="nucleotide sequence ID" value="NZ_FQZD01000051.1"/>
</dbReference>
<evidence type="ECO:0000313" key="3">
    <source>
        <dbReference type="EMBL" id="SHJ92910.1"/>
    </source>
</evidence>
<dbReference type="Proteomes" id="UP000322917">
    <property type="component" value="Unassembled WGS sequence"/>
</dbReference>
<dbReference type="InterPro" id="IPR036291">
    <property type="entry name" value="NAD(P)-bd_dom_sf"/>
</dbReference>
<gene>
    <name evidence="3" type="ORF">SAMN02745170_03718</name>
</gene>
<evidence type="ECO:0000256" key="2">
    <source>
        <dbReference type="ARBA" id="ARBA00023002"/>
    </source>
</evidence>
<dbReference type="EMBL" id="FQZD01000051">
    <property type="protein sequence ID" value="SHJ92910.1"/>
    <property type="molecule type" value="Genomic_DNA"/>
</dbReference>
<evidence type="ECO:0000313" key="4">
    <source>
        <dbReference type="Proteomes" id="UP000322917"/>
    </source>
</evidence>
<name>A0A1M6NAZ9_9FIRM</name>
<dbReference type="InterPro" id="IPR002347">
    <property type="entry name" value="SDR_fam"/>
</dbReference>
<organism evidence="3 4">
    <name type="scientific">Propionispora hippei DSM 15287</name>
    <dbReference type="NCBI Taxonomy" id="1123003"/>
    <lineage>
        <taxon>Bacteria</taxon>
        <taxon>Bacillati</taxon>
        <taxon>Bacillota</taxon>
        <taxon>Negativicutes</taxon>
        <taxon>Selenomonadales</taxon>
        <taxon>Sporomusaceae</taxon>
        <taxon>Propionispora</taxon>
    </lineage>
</organism>
<evidence type="ECO:0000256" key="1">
    <source>
        <dbReference type="ARBA" id="ARBA00006484"/>
    </source>
</evidence>
<comment type="similarity">
    <text evidence="1">Belongs to the short-chain dehydrogenases/reductases (SDR) family.</text>
</comment>
<protein>
    <submittedName>
        <fullName evidence="3">2-deoxy-D-gluconate 3-dehydrogenase</fullName>
    </submittedName>
</protein>
<dbReference type="PANTHER" id="PTHR42760">
    <property type="entry name" value="SHORT-CHAIN DEHYDROGENASES/REDUCTASES FAMILY MEMBER"/>
    <property type="match status" value="1"/>
</dbReference>
<dbReference type="Pfam" id="PF13561">
    <property type="entry name" value="adh_short_C2"/>
    <property type="match status" value="1"/>
</dbReference>
<dbReference type="GO" id="GO:0008206">
    <property type="term" value="P:bile acid metabolic process"/>
    <property type="evidence" value="ECO:0007669"/>
    <property type="project" value="UniProtKB-ARBA"/>
</dbReference>
<keyword evidence="4" id="KW-1185">Reference proteome</keyword>
<dbReference type="SUPFAM" id="SSF51735">
    <property type="entry name" value="NAD(P)-binding Rossmann-fold domains"/>
    <property type="match status" value="1"/>
</dbReference>
<proteinExistence type="inferred from homology"/>
<accession>A0A1M6NAZ9</accession>
<dbReference type="PANTHER" id="PTHR42760:SF5">
    <property type="entry name" value="2-DEHYDRO-3-DEOXY-D-GLUCONATE 5-DEHYDROGENASE"/>
    <property type="match status" value="1"/>
</dbReference>
<keyword evidence="2" id="KW-0560">Oxidoreductase</keyword>
<dbReference type="InterPro" id="IPR020904">
    <property type="entry name" value="Sc_DH/Rdtase_CS"/>
</dbReference>
<dbReference type="AlphaFoldDB" id="A0A1M6NAZ9"/>
<dbReference type="FunFam" id="3.40.50.720:FF:000084">
    <property type="entry name" value="Short-chain dehydrogenase reductase"/>
    <property type="match status" value="1"/>
</dbReference>
<dbReference type="PRINTS" id="PR00080">
    <property type="entry name" value="SDRFAMILY"/>
</dbReference>
<dbReference type="PRINTS" id="PR00081">
    <property type="entry name" value="GDHRDH"/>
</dbReference>
<reference evidence="3 4" key="1">
    <citation type="submission" date="2016-11" db="EMBL/GenBank/DDBJ databases">
        <authorList>
            <person name="Varghese N."/>
            <person name="Submissions S."/>
        </authorList>
    </citation>
    <scope>NUCLEOTIDE SEQUENCE [LARGE SCALE GENOMIC DNA]</scope>
    <source>
        <strain evidence="3 4">DSM 15287</strain>
    </source>
</reference>
<sequence length="261" mass="28360">MSKGLQDFSLDAFSLNGKVAMVTGANQGLGMAYAVAFAKAGADLFIPHYTHDISEIKQLIEETGRKVSFLQGDLTDPQYRESVVAACLAQYGKIDILVNNAGGSIFGDFLDYPDSAWKKLIDIDLNAVYYLSHRVVKEMIKRGSGKIINIGSALSFTADKKCPPYTTSKHAILGLTKVFANEAGPYNIQTNAIAPGFLATDVNKELREDKAFYNKITNRIPGGRWGEVYDLMGTAVFLASSASDYINGWTINVDGGFTTTL</sequence>